<dbReference type="EMBL" id="JAIQCV010000007">
    <property type="protein sequence ID" value="KAH1081430.1"/>
    <property type="molecule type" value="Genomic_DNA"/>
</dbReference>
<dbReference type="InterPro" id="IPR030184">
    <property type="entry name" value="WAT1-related"/>
</dbReference>
<dbReference type="GO" id="GO:0022857">
    <property type="term" value="F:transmembrane transporter activity"/>
    <property type="evidence" value="ECO:0007669"/>
    <property type="project" value="InterPro"/>
</dbReference>
<evidence type="ECO:0000256" key="3">
    <source>
        <dbReference type="ARBA" id="ARBA00023136"/>
    </source>
</evidence>
<dbReference type="Proteomes" id="UP000828251">
    <property type="component" value="Unassembled WGS sequence"/>
</dbReference>
<keyword evidence="3 4" id="KW-0472">Membrane</keyword>
<keyword evidence="6" id="KW-1185">Reference proteome</keyword>
<dbReference type="GO" id="GO:0016020">
    <property type="term" value="C:membrane"/>
    <property type="evidence" value="ECO:0007669"/>
    <property type="project" value="InterPro"/>
</dbReference>
<evidence type="ECO:0000313" key="5">
    <source>
        <dbReference type="EMBL" id="KAH1081430.1"/>
    </source>
</evidence>
<evidence type="ECO:0000256" key="4">
    <source>
        <dbReference type="SAM" id="Phobius"/>
    </source>
</evidence>
<dbReference type="PANTHER" id="PTHR31218">
    <property type="entry name" value="WAT1-RELATED PROTEIN"/>
    <property type="match status" value="1"/>
</dbReference>
<dbReference type="AlphaFoldDB" id="A0A9D4A1Q8"/>
<sequence>MSVPTISKKNGEKRVFELTHSNMAYWALTVRFARYMPHLSMVSAQISYTIPTSLCSEGLNSHLYVTYRFIIADLVMSPFAYFLERRVQNIPHHEICHFPSLFIVKLISFFLSSRKSRPKMTRALRYTSPTFVASVVNTVSSLTFVTAIVLSLWSAPLHLKRLSSIHENWVKGSILTVASCISLALWYIMQVIAF</sequence>
<name>A0A9D4A1Q8_9ROSI</name>
<proteinExistence type="predicted"/>
<gene>
    <name evidence="5" type="ORF">J1N35_021191</name>
</gene>
<protein>
    <submittedName>
        <fullName evidence="5">Uncharacterized protein</fullName>
    </submittedName>
</protein>
<evidence type="ECO:0000313" key="6">
    <source>
        <dbReference type="Proteomes" id="UP000828251"/>
    </source>
</evidence>
<organism evidence="5 6">
    <name type="scientific">Gossypium stocksii</name>
    <dbReference type="NCBI Taxonomy" id="47602"/>
    <lineage>
        <taxon>Eukaryota</taxon>
        <taxon>Viridiplantae</taxon>
        <taxon>Streptophyta</taxon>
        <taxon>Embryophyta</taxon>
        <taxon>Tracheophyta</taxon>
        <taxon>Spermatophyta</taxon>
        <taxon>Magnoliopsida</taxon>
        <taxon>eudicotyledons</taxon>
        <taxon>Gunneridae</taxon>
        <taxon>Pentapetalae</taxon>
        <taxon>rosids</taxon>
        <taxon>malvids</taxon>
        <taxon>Malvales</taxon>
        <taxon>Malvaceae</taxon>
        <taxon>Malvoideae</taxon>
        <taxon>Gossypium</taxon>
    </lineage>
</organism>
<keyword evidence="2 4" id="KW-1133">Transmembrane helix</keyword>
<feature type="transmembrane region" description="Helical" evidence="4">
    <location>
        <begin position="131"/>
        <end position="153"/>
    </location>
</feature>
<keyword evidence="1 4" id="KW-0812">Transmembrane</keyword>
<feature type="transmembrane region" description="Helical" evidence="4">
    <location>
        <begin position="174"/>
        <end position="193"/>
    </location>
</feature>
<comment type="caution">
    <text evidence="5">The sequence shown here is derived from an EMBL/GenBank/DDBJ whole genome shotgun (WGS) entry which is preliminary data.</text>
</comment>
<dbReference type="OrthoDB" id="1728340at2759"/>
<reference evidence="5 6" key="1">
    <citation type="journal article" date="2021" name="Plant Biotechnol. J.">
        <title>Multi-omics assisted identification of the key and species-specific regulatory components of drought-tolerant mechanisms in Gossypium stocksii.</title>
        <authorList>
            <person name="Yu D."/>
            <person name="Ke L."/>
            <person name="Zhang D."/>
            <person name="Wu Y."/>
            <person name="Sun Y."/>
            <person name="Mei J."/>
            <person name="Sun J."/>
            <person name="Sun Y."/>
        </authorList>
    </citation>
    <scope>NUCLEOTIDE SEQUENCE [LARGE SCALE GENOMIC DNA]</scope>
    <source>
        <strain evidence="6">cv. E1</strain>
        <tissue evidence="5">Leaf</tissue>
    </source>
</reference>
<accession>A0A9D4A1Q8</accession>
<evidence type="ECO:0000256" key="2">
    <source>
        <dbReference type="ARBA" id="ARBA00022989"/>
    </source>
</evidence>
<evidence type="ECO:0000256" key="1">
    <source>
        <dbReference type="ARBA" id="ARBA00022692"/>
    </source>
</evidence>